<dbReference type="FunFam" id="3.40.50.720:FF:000173">
    <property type="entry name" value="3-oxoacyl-[acyl-carrier protein] reductase"/>
    <property type="match status" value="1"/>
</dbReference>
<dbReference type="PANTHER" id="PTHR42879:SF2">
    <property type="entry name" value="3-OXOACYL-[ACYL-CARRIER-PROTEIN] REDUCTASE FABG"/>
    <property type="match status" value="1"/>
</dbReference>
<reference evidence="3 4" key="1">
    <citation type="submission" date="2020-03" db="EMBL/GenBank/DDBJ databases">
        <authorList>
            <consortium name="Genoscope - CEA"/>
            <person name="William W."/>
        </authorList>
    </citation>
    <scope>NUCLEOTIDE SEQUENCE [LARGE SCALE GENOMIC DNA]</scope>
    <source>
        <strain evidence="4">DSM 16959</strain>
    </source>
</reference>
<accession>A0A6S6YM01</accession>
<dbReference type="RefSeq" id="WP_145769838.1">
    <property type="nucleotide sequence ID" value="NZ_LR778301.1"/>
</dbReference>
<protein>
    <submittedName>
        <fullName evidence="3">2-hydroxycyclohexane-1-carbonyl-CoA dehydrogenase</fullName>
    </submittedName>
</protein>
<keyword evidence="2" id="KW-0560">Oxidoreductase</keyword>
<proteinExistence type="inferred from homology"/>
<organism evidence="3 4">
    <name type="scientific">Denitratisoma oestradiolicum</name>
    <dbReference type="NCBI Taxonomy" id="311182"/>
    <lineage>
        <taxon>Bacteria</taxon>
        <taxon>Pseudomonadati</taxon>
        <taxon>Pseudomonadota</taxon>
        <taxon>Betaproteobacteria</taxon>
        <taxon>Nitrosomonadales</taxon>
        <taxon>Sterolibacteriaceae</taxon>
        <taxon>Denitratisoma</taxon>
    </lineage>
</organism>
<dbReference type="Pfam" id="PF13561">
    <property type="entry name" value="adh_short_C2"/>
    <property type="match status" value="1"/>
</dbReference>
<dbReference type="OrthoDB" id="9793325at2"/>
<comment type="similarity">
    <text evidence="1">Belongs to the short-chain dehydrogenases/reductases (SDR) family.</text>
</comment>
<sequence>MNHKVAIVVGGTGGVGSLVTLGLAEAGHDIALIYHAADDKAVQLKSRIEAAGRRCMVVKADASDPVAVARFVGAARDAFGRIDVLVNTQGCTHELRLLHESPVDDLRRTVDVELMSVLYCCQAVVPTMIHQKQGRIVTIGADAGKVGSSAEAASAAARGGVIALSKGLAREVASYGITVNVVCPGPIETELFQRNSGQGTITAKLSAAMVKATPMKRLARPEEVADMVIYLATGQGSSFVTGQAISISGGLTMC</sequence>
<evidence type="ECO:0000313" key="3">
    <source>
        <dbReference type="EMBL" id="CAB1368754.1"/>
    </source>
</evidence>
<keyword evidence="4" id="KW-1185">Reference proteome</keyword>
<dbReference type="GO" id="GO:0016491">
    <property type="term" value="F:oxidoreductase activity"/>
    <property type="evidence" value="ECO:0007669"/>
    <property type="project" value="UniProtKB-KW"/>
</dbReference>
<dbReference type="InterPro" id="IPR002347">
    <property type="entry name" value="SDR_fam"/>
</dbReference>
<dbReference type="AlphaFoldDB" id="A0A6S6YM01"/>
<dbReference type="PRINTS" id="PR00081">
    <property type="entry name" value="GDHRDH"/>
</dbReference>
<evidence type="ECO:0000313" key="4">
    <source>
        <dbReference type="Proteomes" id="UP000515733"/>
    </source>
</evidence>
<dbReference type="PANTHER" id="PTHR42879">
    <property type="entry name" value="3-OXOACYL-(ACYL-CARRIER-PROTEIN) REDUCTASE"/>
    <property type="match status" value="1"/>
</dbReference>
<dbReference type="EMBL" id="LR778301">
    <property type="protein sequence ID" value="CAB1368754.1"/>
    <property type="molecule type" value="Genomic_DNA"/>
</dbReference>
<dbReference type="InterPro" id="IPR036291">
    <property type="entry name" value="NAD(P)-bd_dom_sf"/>
</dbReference>
<dbReference type="Proteomes" id="UP000515733">
    <property type="component" value="Chromosome"/>
</dbReference>
<evidence type="ECO:0000256" key="1">
    <source>
        <dbReference type="ARBA" id="ARBA00006484"/>
    </source>
</evidence>
<dbReference type="InterPro" id="IPR050259">
    <property type="entry name" value="SDR"/>
</dbReference>
<dbReference type="KEGG" id="doe:DENOEST_1589"/>
<name>A0A6S6YM01_9PROT</name>
<dbReference type="PRINTS" id="PR00080">
    <property type="entry name" value="SDRFAMILY"/>
</dbReference>
<dbReference type="SUPFAM" id="SSF51735">
    <property type="entry name" value="NAD(P)-binding Rossmann-fold domains"/>
    <property type="match status" value="1"/>
</dbReference>
<dbReference type="Gene3D" id="3.40.50.720">
    <property type="entry name" value="NAD(P)-binding Rossmann-like Domain"/>
    <property type="match status" value="1"/>
</dbReference>
<evidence type="ECO:0000256" key="2">
    <source>
        <dbReference type="ARBA" id="ARBA00023002"/>
    </source>
</evidence>
<gene>
    <name evidence="3" type="ORF">DENOEST_1589</name>
</gene>